<gene>
    <name evidence="1" type="ORF">SMDB11_1106</name>
</gene>
<organism evidence="1 2">
    <name type="scientific">Serratia marcescens subsp. marcescens Db11</name>
    <dbReference type="NCBI Taxonomy" id="273526"/>
    <lineage>
        <taxon>Bacteria</taxon>
        <taxon>Pseudomonadati</taxon>
        <taxon>Pseudomonadota</taxon>
        <taxon>Gammaproteobacteria</taxon>
        <taxon>Enterobacterales</taxon>
        <taxon>Yersiniaceae</taxon>
        <taxon>Serratia</taxon>
    </lineage>
</organism>
<dbReference type="KEGG" id="smac:SMDB11_1106"/>
<protein>
    <submittedName>
        <fullName evidence="1">Uncharacterized protein</fullName>
    </submittedName>
</protein>
<reference evidence="2" key="2">
    <citation type="submission" date="2013-11" db="EMBL/GenBank/DDBJ databases">
        <title>Genome sequences of clinical and environmental isolates of Serratia marcescens.</title>
        <authorList>
            <person name="Iguchi A."/>
            <person name="Komatsu H."/>
            <person name="Nagaya Y."/>
            <person name="Ogura Y."/>
            <person name="Katsura K."/>
            <person name="Kurokawa K."/>
            <person name="Ooka T."/>
            <person name="Hattori M."/>
            <person name="Gotoh N."/>
            <person name="Thomson N."/>
            <person name="Hayashi T."/>
        </authorList>
    </citation>
    <scope>NUCLEOTIDE SEQUENCE [LARGE SCALE GENOMIC DNA]</scope>
    <source>
        <strain evidence="2">Db11</strain>
    </source>
</reference>
<reference evidence="1 2" key="1">
    <citation type="submission" date="2013-06" db="EMBL/GenBank/DDBJ databases">
        <authorList>
            <person name="Aslett M."/>
        </authorList>
    </citation>
    <scope>NUCLEOTIDE SEQUENCE [LARGE SCALE GENOMIC DNA]</scope>
    <source>
        <strain evidence="1 2">Db11</strain>
    </source>
</reference>
<evidence type="ECO:0000313" key="2">
    <source>
        <dbReference type="Proteomes" id="UP000018979"/>
    </source>
</evidence>
<proteinExistence type="predicted"/>
<dbReference type="EMBL" id="HG326223">
    <property type="protein sequence ID" value="CDG11682.1"/>
    <property type="molecule type" value="Genomic_DNA"/>
</dbReference>
<evidence type="ECO:0000313" key="1">
    <source>
        <dbReference type="EMBL" id="CDG11682.1"/>
    </source>
</evidence>
<dbReference type="Proteomes" id="UP000018979">
    <property type="component" value="Chromosome I"/>
</dbReference>
<sequence length="48" mass="5336">MTMLVEIIGQHVVTGISKVPVLEQEVYLVASMELFYGGLMRPDSQLRG</sequence>
<name>A0ABC9IG14_SERMA</name>
<accession>A0ABC9IG14</accession>
<reference evidence="1 2" key="3">
    <citation type="journal article" date="2014" name="Genome Biol. Evol.">
        <title>Genome evolution and plasticity of Serratia marcescens, an important multidrug-resistant nosocomial pathogen.</title>
        <authorList>
            <person name="Iguchi A."/>
            <person name="Nagaya Y."/>
            <person name="Pradel E."/>
            <person name="Ooka T."/>
            <person name="Ogura Y."/>
            <person name="Katsura K."/>
            <person name="Kurokawa K."/>
            <person name="Oshima K."/>
            <person name="Hattori M."/>
            <person name="Parkhill J."/>
            <person name="Sebaihia M."/>
            <person name="Coulthurst S.J."/>
            <person name="Gotoh N."/>
            <person name="Thomson N.R."/>
            <person name="Ewbank J.J."/>
            <person name="Hayashi T."/>
        </authorList>
    </citation>
    <scope>NUCLEOTIDE SEQUENCE [LARGE SCALE GENOMIC DNA]</scope>
    <source>
        <strain evidence="1 2">Db11</strain>
    </source>
</reference>
<dbReference type="AlphaFoldDB" id="A0ABC9IG14"/>